<dbReference type="EMBL" id="NGJS01000004">
    <property type="protein sequence ID" value="RST99579.1"/>
    <property type="molecule type" value="Genomic_DNA"/>
</dbReference>
<dbReference type="InterPro" id="IPR012454">
    <property type="entry name" value="DUF1659"/>
</dbReference>
<dbReference type="AlphaFoldDB" id="A0A429ZZY1"/>
<comment type="caution">
    <text evidence="2">The sequence shown here is derived from an EMBL/GenBank/DDBJ whole genome shotgun (WGS) entry which is preliminary data.</text>
</comment>
<proteinExistence type="predicted"/>
<dbReference type="OrthoDB" id="2200279at2"/>
<evidence type="ECO:0000313" key="3">
    <source>
        <dbReference type="Proteomes" id="UP000287857"/>
    </source>
</evidence>
<feature type="domain" description="DUF1659" evidence="1">
    <location>
        <begin position="4"/>
        <end position="64"/>
    </location>
</feature>
<keyword evidence="3" id="KW-1185">Reference proteome</keyword>
<evidence type="ECO:0000259" key="1">
    <source>
        <dbReference type="Pfam" id="PF07872"/>
    </source>
</evidence>
<organism evidence="2 3">
    <name type="scientific">Vagococcus vulneris</name>
    <dbReference type="NCBI Taxonomy" id="1977869"/>
    <lineage>
        <taxon>Bacteria</taxon>
        <taxon>Bacillati</taxon>
        <taxon>Bacillota</taxon>
        <taxon>Bacilli</taxon>
        <taxon>Lactobacillales</taxon>
        <taxon>Enterococcaceae</taxon>
        <taxon>Vagococcus</taxon>
    </lineage>
</organism>
<dbReference type="Proteomes" id="UP000287857">
    <property type="component" value="Unassembled WGS sequence"/>
</dbReference>
<reference evidence="2 3" key="1">
    <citation type="submission" date="2017-05" db="EMBL/GenBank/DDBJ databases">
        <title>Vagococcus spp. assemblies.</title>
        <authorList>
            <person name="Gulvik C.A."/>
        </authorList>
    </citation>
    <scope>NUCLEOTIDE SEQUENCE [LARGE SCALE GENOMIC DNA]</scope>
    <source>
        <strain evidence="2 3">SS1995</strain>
    </source>
</reference>
<sequence length="69" mass="7703">MQPTFEEKKVQLVYDNLAGEKIQKQAISQLTEEASHEDIVSFAKIIGGLATAEEPLNHILIVESTRHTL</sequence>
<dbReference type="RefSeq" id="WP_125983517.1">
    <property type="nucleotide sequence ID" value="NZ_NGJS01000004.1"/>
</dbReference>
<gene>
    <name evidence="2" type="ORF">CBF37_04425</name>
</gene>
<evidence type="ECO:0000313" key="2">
    <source>
        <dbReference type="EMBL" id="RST99579.1"/>
    </source>
</evidence>
<accession>A0A429ZZY1</accession>
<name>A0A429ZZY1_9ENTE</name>
<protein>
    <recommendedName>
        <fullName evidence="1">DUF1659 domain-containing protein</fullName>
    </recommendedName>
</protein>
<dbReference type="Pfam" id="PF07872">
    <property type="entry name" value="DUF1659"/>
    <property type="match status" value="1"/>
</dbReference>